<dbReference type="SUPFAM" id="SSF52743">
    <property type="entry name" value="Subtilisin-like"/>
    <property type="match status" value="1"/>
</dbReference>
<comment type="caution">
    <text evidence="7">The sequence shown here is derived from an EMBL/GenBank/DDBJ whole genome shotgun (WGS) entry which is preliminary data.</text>
</comment>
<dbReference type="PROSITE" id="PS00138">
    <property type="entry name" value="SUBTILASE_SER"/>
    <property type="match status" value="1"/>
</dbReference>
<feature type="domain" description="Peptidase S8/S53" evidence="6">
    <location>
        <begin position="159"/>
        <end position="412"/>
    </location>
</feature>
<evidence type="ECO:0000259" key="6">
    <source>
        <dbReference type="Pfam" id="PF00082"/>
    </source>
</evidence>
<comment type="similarity">
    <text evidence="1 5">Belongs to the peptidase S8 family.</text>
</comment>
<feature type="active site" description="Charge relay system" evidence="5">
    <location>
        <position position="399"/>
    </location>
</feature>
<keyword evidence="4 5" id="KW-0720">Serine protease</keyword>
<dbReference type="PANTHER" id="PTHR43806">
    <property type="entry name" value="PEPTIDASE S8"/>
    <property type="match status" value="1"/>
</dbReference>
<evidence type="ECO:0000256" key="3">
    <source>
        <dbReference type="ARBA" id="ARBA00022801"/>
    </source>
</evidence>
<dbReference type="AlphaFoldDB" id="A0A0P9D232"/>
<dbReference type="InterPro" id="IPR022398">
    <property type="entry name" value="Peptidase_S8_His-AS"/>
</dbReference>
<evidence type="ECO:0000256" key="4">
    <source>
        <dbReference type="ARBA" id="ARBA00022825"/>
    </source>
</evidence>
<reference evidence="7 8" key="1">
    <citation type="submission" date="2015-09" db="EMBL/GenBank/DDBJ databases">
        <title>Draft genome sequence of Kouleothrix aurantiaca JCM 19913.</title>
        <authorList>
            <person name="Hemp J."/>
        </authorList>
    </citation>
    <scope>NUCLEOTIDE SEQUENCE [LARGE SCALE GENOMIC DNA]</scope>
    <source>
        <strain evidence="7 8">COM-B</strain>
    </source>
</reference>
<keyword evidence="8" id="KW-1185">Reference proteome</keyword>
<dbReference type="PROSITE" id="PS00137">
    <property type="entry name" value="SUBTILASE_HIS"/>
    <property type="match status" value="1"/>
</dbReference>
<dbReference type="InterPro" id="IPR037045">
    <property type="entry name" value="S8pro/Inhibitor_I9_sf"/>
</dbReference>
<evidence type="ECO:0000256" key="5">
    <source>
        <dbReference type="PROSITE-ProRule" id="PRU01240"/>
    </source>
</evidence>
<evidence type="ECO:0000256" key="2">
    <source>
        <dbReference type="ARBA" id="ARBA00022670"/>
    </source>
</evidence>
<dbReference type="Gene3D" id="3.40.50.200">
    <property type="entry name" value="Peptidase S8/S53 domain"/>
    <property type="match status" value="1"/>
</dbReference>
<dbReference type="InterPro" id="IPR000209">
    <property type="entry name" value="Peptidase_S8/S53_dom"/>
</dbReference>
<dbReference type="PANTHER" id="PTHR43806:SF11">
    <property type="entry name" value="CEREVISIN-RELATED"/>
    <property type="match status" value="1"/>
</dbReference>
<dbReference type="InterPro" id="IPR050131">
    <property type="entry name" value="Peptidase_S8_subtilisin-like"/>
</dbReference>
<dbReference type="GO" id="GO:0006508">
    <property type="term" value="P:proteolysis"/>
    <property type="evidence" value="ECO:0007669"/>
    <property type="project" value="UniProtKB-KW"/>
</dbReference>
<accession>A0A0P9D232</accession>
<dbReference type="PROSITE" id="PS51892">
    <property type="entry name" value="SUBTILASE"/>
    <property type="match status" value="1"/>
</dbReference>
<proteinExistence type="inferred from homology"/>
<evidence type="ECO:0000313" key="8">
    <source>
        <dbReference type="Proteomes" id="UP000050509"/>
    </source>
</evidence>
<dbReference type="InterPro" id="IPR023828">
    <property type="entry name" value="Peptidase_S8_Ser-AS"/>
</dbReference>
<organism evidence="7 8">
    <name type="scientific">Kouleothrix aurantiaca</name>
    <dbReference type="NCBI Taxonomy" id="186479"/>
    <lineage>
        <taxon>Bacteria</taxon>
        <taxon>Bacillati</taxon>
        <taxon>Chloroflexota</taxon>
        <taxon>Chloroflexia</taxon>
        <taxon>Chloroflexales</taxon>
        <taxon>Roseiflexineae</taxon>
        <taxon>Roseiflexaceae</taxon>
        <taxon>Kouleothrix</taxon>
    </lineage>
</organism>
<dbReference type="Pfam" id="PF00082">
    <property type="entry name" value="Peptidase_S8"/>
    <property type="match status" value="1"/>
</dbReference>
<feature type="non-terminal residue" evidence="7">
    <location>
        <position position="414"/>
    </location>
</feature>
<dbReference type="PRINTS" id="PR00723">
    <property type="entry name" value="SUBTILISIN"/>
</dbReference>
<keyword evidence="2 5" id="KW-0645">Protease</keyword>
<evidence type="ECO:0000313" key="7">
    <source>
        <dbReference type="EMBL" id="KPV49444.1"/>
    </source>
</evidence>
<dbReference type="GO" id="GO:0005615">
    <property type="term" value="C:extracellular space"/>
    <property type="evidence" value="ECO:0007669"/>
    <property type="project" value="TreeGrafter"/>
</dbReference>
<dbReference type="Gene3D" id="3.30.70.80">
    <property type="entry name" value="Peptidase S8 propeptide/proteinase inhibitor I9"/>
    <property type="match status" value="1"/>
</dbReference>
<dbReference type="EMBL" id="LJCR01001965">
    <property type="protein sequence ID" value="KPV49444.1"/>
    <property type="molecule type" value="Genomic_DNA"/>
</dbReference>
<name>A0A0P9D232_9CHLR</name>
<dbReference type="Proteomes" id="UP000050509">
    <property type="component" value="Unassembled WGS sequence"/>
</dbReference>
<sequence>MITSVPQTLSLQSATKSLRLVGIMLLAVLLVGSISAGQLRPAQAAARADQGLLTLAAQQPTRTVSVIIRLAEQAGGIEQQIRTLGGRVTSDLSIIRSVVAELPAGAILTLAQDSTIFWISPDSTVTNSACLECISASNLTNTYIQAIQADKAWAQGYQGQGVGVAVVDSGVNFQTDLYTIMGRNRVVSSVAYNRGYNTTTFDAYSHGSHVAGIIGGNGRASNGKYIGVAPQVNIINVKVSDDLNNGAGTASSVVKGLQWILNNKAAYNIRVVNISINSDTSESYHVNPIDAAAEILWNNGIVVVTSSGNRGESAVYPPANDPFVITVGASDDKGTAAIGDDSVATFSAYGTTADGFSKPDLVAPGKNIVSLMGNMGMGLPAAHPRNVVDLTYFRMSGTSVSAPMVAAAAAALHD</sequence>
<dbReference type="GO" id="GO:0004252">
    <property type="term" value="F:serine-type endopeptidase activity"/>
    <property type="evidence" value="ECO:0007669"/>
    <property type="project" value="UniProtKB-UniRule"/>
</dbReference>
<evidence type="ECO:0000256" key="1">
    <source>
        <dbReference type="ARBA" id="ARBA00011073"/>
    </source>
</evidence>
<protein>
    <recommendedName>
        <fullName evidence="6">Peptidase S8/S53 domain-containing protein</fullName>
    </recommendedName>
</protein>
<dbReference type="InterPro" id="IPR015500">
    <property type="entry name" value="Peptidase_S8_subtilisin-rel"/>
</dbReference>
<feature type="active site" description="Charge relay system" evidence="5">
    <location>
        <position position="168"/>
    </location>
</feature>
<keyword evidence="3 5" id="KW-0378">Hydrolase</keyword>
<gene>
    <name evidence="7" type="ORF">SE17_32595</name>
</gene>
<dbReference type="InterPro" id="IPR036852">
    <property type="entry name" value="Peptidase_S8/S53_dom_sf"/>
</dbReference>
<feature type="active site" description="Charge relay system" evidence="5">
    <location>
        <position position="206"/>
    </location>
</feature>